<gene>
    <name evidence="3" type="ORF">C4N27_11935</name>
</gene>
<evidence type="ECO:0000313" key="3">
    <source>
        <dbReference type="EMBL" id="RAW48258.1"/>
    </source>
</evidence>
<protein>
    <recommendedName>
        <fullName evidence="2">GGDEF domain-containing protein</fullName>
    </recommendedName>
</protein>
<dbReference type="SUPFAM" id="SSF55073">
    <property type="entry name" value="Nucleotide cyclase"/>
    <property type="match status" value="1"/>
</dbReference>
<dbReference type="GO" id="GO:1902201">
    <property type="term" value="P:negative regulation of bacterial-type flagellum-dependent cell motility"/>
    <property type="evidence" value="ECO:0007669"/>
    <property type="project" value="TreeGrafter"/>
</dbReference>
<dbReference type="InterPro" id="IPR029787">
    <property type="entry name" value="Nucleotide_cyclase"/>
</dbReference>
<comment type="caution">
    <text evidence="3">The sequence shown here is derived from an EMBL/GenBank/DDBJ whole genome shotgun (WGS) entry which is preliminary data.</text>
</comment>
<feature type="transmembrane region" description="Helical" evidence="1">
    <location>
        <begin position="243"/>
        <end position="262"/>
    </location>
</feature>
<dbReference type="AlphaFoldDB" id="A0AAX1QHS0"/>
<dbReference type="PANTHER" id="PTHR45138">
    <property type="entry name" value="REGULATORY COMPONENTS OF SENSORY TRANSDUCTION SYSTEM"/>
    <property type="match status" value="1"/>
</dbReference>
<dbReference type="PANTHER" id="PTHR45138:SF9">
    <property type="entry name" value="DIGUANYLATE CYCLASE DGCM-RELATED"/>
    <property type="match status" value="1"/>
</dbReference>
<dbReference type="InterPro" id="IPR050469">
    <property type="entry name" value="Diguanylate_Cyclase"/>
</dbReference>
<keyword evidence="1" id="KW-1133">Transmembrane helix</keyword>
<feature type="domain" description="GGDEF" evidence="2">
    <location>
        <begin position="430"/>
        <end position="560"/>
    </location>
</feature>
<organism evidence="3 4">
    <name type="scientific">Faecalibacterium prausnitzii</name>
    <dbReference type="NCBI Taxonomy" id="853"/>
    <lineage>
        <taxon>Bacteria</taxon>
        <taxon>Bacillati</taxon>
        <taxon>Bacillota</taxon>
        <taxon>Clostridia</taxon>
        <taxon>Eubacteriales</taxon>
        <taxon>Oscillospiraceae</taxon>
        <taxon>Faecalibacterium</taxon>
    </lineage>
</organism>
<reference evidence="3 4" key="1">
    <citation type="submission" date="2018-02" db="EMBL/GenBank/DDBJ databases">
        <title>Complete genome sequencing of Faecalibacterium prausnitzii strains isolated from the human gut.</title>
        <authorList>
            <person name="Fitzgerald B.C."/>
            <person name="Shkoporov A.N."/>
            <person name="Ross P.R."/>
            <person name="Hill C."/>
        </authorList>
    </citation>
    <scope>NUCLEOTIDE SEQUENCE [LARGE SCALE GENOMIC DNA]</scope>
    <source>
        <strain evidence="3 4">APC942/18-1</strain>
    </source>
</reference>
<dbReference type="EMBL" id="PRLA01000010">
    <property type="protein sequence ID" value="RAW48258.1"/>
    <property type="molecule type" value="Genomic_DNA"/>
</dbReference>
<keyword evidence="1" id="KW-0472">Membrane</keyword>
<dbReference type="Pfam" id="PF00990">
    <property type="entry name" value="GGDEF"/>
    <property type="match status" value="1"/>
</dbReference>
<dbReference type="GO" id="GO:0005886">
    <property type="term" value="C:plasma membrane"/>
    <property type="evidence" value="ECO:0007669"/>
    <property type="project" value="TreeGrafter"/>
</dbReference>
<dbReference type="InterPro" id="IPR000160">
    <property type="entry name" value="GGDEF_dom"/>
</dbReference>
<dbReference type="GO" id="GO:0043709">
    <property type="term" value="P:cell adhesion involved in single-species biofilm formation"/>
    <property type="evidence" value="ECO:0007669"/>
    <property type="project" value="TreeGrafter"/>
</dbReference>
<dbReference type="PROSITE" id="PS50887">
    <property type="entry name" value="GGDEF"/>
    <property type="match status" value="1"/>
</dbReference>
<evidence type="ECO:0000259" key="2">
    <source>
        <dbReference type="PROSITE" id="PS50887"/>
    </source>
</evidence>
<feature type="transmembrane region" description="Helical" evidence="1">
    <location>
        <begin position="302"/>
        <end position="326"/>
    </location>
</feature>
<feature type="transmembrane region" description="Helical" evidence="1">
    <location>
        <begin position="180"/>
        <end position="203"/>
    </location>
</feature>
<evidence type="ECO:0000313" key="4">
    <source>
        <dbReference type="Proteomes" id="UP000250997"/>
    </source>
</evidence>
<feature type="transmembrane region" description="Helical" evidence="1">
    <location>
        <begin position="215"/>
        <end position="231"/>
    </location>
</feature>
<dbReference type="Gene3D" id="3.30.70.270">
    <property type="match status" value="1"/>
</dbReference>
<dbReference type="InterPro" id="IPR043128">
    <property type="entry name" value="Rev_trsase/Diguanyl_cyclase"/>
</dbReference>
<feature type="transmembrane region" description="Helical" evidence="1">
    <location>
        <begin position="364"/>
        <end position="385"/>
    </location>
</feature>
<dbReference type="NCBIfam" id="TIGR00254">
    <property type="entry name" value="GGDEF"/>
    <property type="match status" value="1"/>
</dbReference>
<accession>A0AAX1QHS0</accession>
<keyword evidence="1" id="KW-0812">Transmembrane</keyword>
<name>A0AAX1QHS0_9FIRM</name>
<sequence length="560" mass="62394">MSCASASTTQPSARRNTLRSELYEKTKQKWCLRILVWLVAALVLLGVADSCRVQEDPHRTLVQGSLQELDDSWTLETDQQAVYDIPESMGESLMLSIRSTKQKFSLVLRAADGQETVFYTYDPDSGPAEMRLFAALPEGAAGKTLVLRCAEPSALSAMLSSESVLATQTKLSSYYFRRSLYALVFFLLCVLCAVELGVLMVTMRSIFTPEVCHQTRVMIGLMLDVGIWALTDSELLALVTDRANLVVFVSLVTFSLTVPFVLEFIRCTVKNDGWLIRLPQMAALVLLAADAAGWLLAGQPMLWLLMPIHITVIASILAAFHTLMVSYKKNHSGEVRNILLAFGALAAGTLLALATFYSGYRDRTYAVCYCAGLLGFLVMLGRIVLHRIRQASDEQAQLENYKNLAYVDSLTGLFNYTAFKYMKSRWPEHTDWTYIVMDVNWLKQTNDQYGHRAGDELLCCAARCIREAFYRAEDCFRIGGDEFAVIATATDEDAVKAAVETLRRLCAEWDAKEEYPVSIAVGYAMQAGRTMTADELFMEADAAMYRNKAEIKKAVGGISR</sequence>
<dbReference type="GO" id="GO:0052621">
    <property type="term" value="F:diguanylate cyclase activity"/>
    <property type="evidence" value="ECO:0007669"/>
    <property type="project" value="TreeGrafter"/>
</dbReference>
<dbReference type="SMART" id="SM00267">
    <property type="entry name" value="GGDEF"/>
    <property type="match status" value="1"/>
</dbReference>
<feature type="transmembrane region" description="Helical" evidence="1">
    <location>
        <begin position="338"/>
        <end position="358"/>
    </location>
</feature>
<dbReference type="CDD" id="cd01949">
    <property type="entry name" value="GGDEF"/>
    <property type="match status" value="1"/>
</dbReference>
<proteinExistence type="predicted"/>
<evidence type="ECO:0000256" key="1">
    <source>
        <dbReference type="SAM" id="Phobius"/>
    </source>
</evidence>
<dbReference type="Proteomes" id="UP000250997">
    <property type="component" value="Unassembled WGS sequence"/>
</dbReference>